<accession>A0A8J2FUW9</accession>
<name>A0A8J2FUW9_9BACT</name>
<keyword evidence="2" id="KW-1185">Reference proteome</keyword>
<dbReference type="Proteomes" id="UP000663859">
    <property type="component" value="Unassembled WGS sequence"/>
</dbReference>
<protein>
    <submittedName>
        <fullName evidence="1">Uncharacterized protein</fullName>
    </submittedName>
</protein>
<dbReference type="EMBL" id="CAJNOB010000001">
    <property type="protein sequence ID" value="CAF0689226.1"/>
    <property type="molecule type" value="Genomic_DNA"/>
</dbReference>
<organism evidence="1 2">
    <name type="scientific">Candidatus Methylacidithermus pantelleriae</name>
    <dbReference type="NCBI Taxonomy" id="2744239"/>
    <lineage>
        <taxon>Bacteria</taxon>
        <taxon>Pseudomonadati</taxon>
        <taxon>Verrucomicrobiota</taxon>
        <taxon>Methylacidiphilae</taxon>
        <taxon>Methylacidiphilales</taxon>
        <taxon>Methylacidiphilaceae</taxon>
        <taxon>Candidatus Methylacidithermus</taxon>
    </lineage>
</organism>
<evidence type="ECO:0000313" key="1">
    <source>
        <dbReference type="EMBL" id="CAF0689226.1"/>
    </source>
</evidence>
<proteinExistence type="predicted"/>
<comment type="caution">
    <text evidence="1">The sequence shown here is derived from an EMBL/GenBank/DDBJ whole genome shotgun (WGS) entry which is preliminary data.</text>
</comment>
<sequence length="224" mass="25506">MAVVLCRSQFTRRDAQFVVSRLSKTARSARALERLLEDPEGWEELLDLEPIYQALLDEPALCKVSAPFYFYVLTRRALLRNGMDDRNLCDYVAAVLAAFLRQDRMRHPGWAGGRKSFVNLVKVMEKAGEPGEASFELRHFLADYTLFLTGIFPQNVEARHHGAPGMDFYEAVGQAYYRSAAMDPLASRKRLKEVFLLLAEGFRTVRVSLNQMAERCLHFAQPAV</sequence>
<gene>
    <name evidence="1" type="ORF">MPNT_10152</name>
</gene>
<evidence type="ECO:0000313" key="2">
    <source>
        <dbReference type="Proteomes" id="UP000663859"/>
    </source>
</evidence>
<dbReference type="AlphaFoldDB" id="A0A8J2FUW9"/>
<dbReference type="RefSeq" id="WP_174581652.1">
    <property type="nucleotide sequence ID" value="NZ_CAJNOB010000001.1"/>
</dbReference>
<reference evidence="1" key="1">
    <citation type="submission" date="2021-02" db="EMBL/GenBank/DDBJ databases">
        <authorList>
            <person name="Cremers G."/>
            <person name="Picone N."/>
        </authorList>
    </citation>
    <scope>NUCLEOTIDE SEQUENCE</scope>
    <source>
        <strain evidence="1">PQ17</strain>
    </source>
</reference>